<dbReference type="GO" id="GO:0016780">
    <property type="term" value="F:phosphotransferase activity, for other substituted phosphate groups"/>
    <property type="evidence" value="ECO:0007669"/>
    <property type="project" value="InterPro"/>
</dbReference>
<feature type="transmembrane region" description="Helical" evidence="8">
    <location>
        <begin position="104"/>
        <end position="123"/>
    </location>
</feature>
<keyword evidence="7" id="KW-0479">Metal-binding</keyword>
<feature type="transmembrane region" description="Helical" evidence="8">
    <location>
        <begin position="258"/>
        <end position="276"/>
    </location>
</feature>
<comment type="cofactor">
    <cofactor evidence="7">
        <name>Mg(2+)</name>
        <dbReference type="ChEBI" id="CHEBI:18420"/>
    </cofactor>
</comment>
<dbReference type="GO" id="GO:0044038">
    <property type="term" value="P:cell wall macromolecule biosynthetic process"/>
    <property type="evidence" value="ECO:0007669"/>
    <property type="project" value="TreeGrafter"/>
</dbReference>
<dbReference type="PANTHER" id="PTHR22926:SF3">
    <property type="entry name" value="UNDECAPRENYL-PHOSPHATE ALPHA-N-ACETYLGLUCOSAMINYL 1-PHOSPHATE TRANSFERASE"/>
    <property type="match status" value="1"/>
</dbReference>
<dbReference type="GO" id="GO:0005886">
    <property type="term" value="C:plasma membrane"/>
    <property type="evidence" value="ECO:0007669"/>
    <property type="project" value="UniProtKB-SubCell"/>
</dbReference>
<dbReference type="Proteomes" id="UP000094463">
    <property type="component" value="Chromosome"/>
</dbReference>
<dbReference type="Pfam" id="PF00953">
    <property type="entry name" value="Glycos_transf_4"/>
    <property type="match status" value="1"/>
</dbReference>
<feature type="binding site" evidence="7">
    <location>
        <position position="182"/>
    </location>
    <ligand>
        <name>Mg(2+)</name>
        <dbReference type="ChEBI" id="CHEBI:18420"/>
    </ligand>
</feature>
<dbReference type="GO" id="GO:0046872">
    <property type="term" value="F:metal ion binding"/>
    <property type="evidence" value="ECO:0007669"/>
    <property type="project" value="UniProtKB-KW"/>
</dbReference>
<dbReference type="InterPro" id="IPR000715">
    <property type="entry name" value="Glycosyl_transferase_4"/>
</dbReference>
<feature type="binding site" evidence="7">
    <location>
        <position position="122"/>
    </location>
    <ligand>
        <name>Mg(2+)</name>
        <dbReference type="ChEBI" id="CHEBI:18420"/>
    </ligand>
</feature>
<organism evidence="9 10">
    <name type="scientific">Salisediminibacterium beveridgei</name>
    <dbReference type="NCBI Taxonomy" id="632773"/>
    <lineage>
        <taxon>Bacteria</taxon>
        <taxon>Bacillati</taxon>
        <taxon>Bacillota</taxon>
        <taxon>Bacilli</taxon>
        <taxon>Bacillales</taxon>
        <taxon>Bacillaceae</taxon>
        <taxon>Salisediminibacterium</taxon>
    </lineage>
</organism>
<evidence type="ECO:0000256" key="3">
    <source>
        <dbReference type="ARBA" id="ARBA00022679"/>
    </source>
</evidence>
<name>A0A1D7QRR2_9BACI</name>
<evidence type="ECO:0000256" key="5">
    <source>
        <dbReference type="ARBA" id="ARBA00022989"/>
    </source>
</evidence>
<evidence type="ECO:0000313" key="10">
    <source>
        <dbReference type="Proteomes" id="UP000094463"/>
    </source>
</evidence>
<evidence type="ECO:0000256" key="4">
    <source>
        <dbReference type="ARBA" id="ARBA00022692"/>
    </source>
</evidence>
<feature type="transmembrane region" description="Helical" evidence="8">
    <location>
        <begin position="210"/>
        <end position="228"/>
    </location>
</feature>
<keyword evidence="7" id="KW-0460">Magnesium</keyword>
<dbReference type="PROSITE" id="PS01348">
    <property type="entry name" value="MRAY_2"/>
    <property type="match status" value="1"/>
</dbReference>
<evidence type="ECO:0000256" key="6">
    <source>
        <dbReference type="ARBA" id="ARBA00023136"/>
    </source>
</evidence>
<dbReference type="EC" id="2.7.8.-" evidence="9"/>
<evidence type="ECO:0000256" key="1">
    <source>
        <dbReference type="ARBA" id="ARBA00004651"/>
    </source>
</evidence>
<keyword evidence="10" id="KW-1185">Reference proteome</keyword>
<feature type="transmembrane region" description="Helical" evidence="8">
    <location>
        <begin position="76"/>
        <end position="98"/>
    </location>
</feature>
<feature type="transmembrane region" description="Helical" evidence="8">
    <location>
        <begin position="47"/>
        <end position="64"/>
    </location>
</feature>
<evidence type="ECO:0000256" key="8">
    <source>
        <dbReference type="SAM" id="Phobius"/>
    </source>
</evidence>
<keyword evidence="4 8" id="KW-0812">Transmembrane</keyword>
<dbReference type="CDD" id="cd06853">
    <property type="entry name" value="GT_WecA_like"/>
    <property type="match status" value="1"/>
</dbReference>
<accession>A0A1D7QRR2</accession>
<gene>
    <name evidence="9" type="primary">tagO</name>
    <name evidence="9" type="ORF">BBEV_0302</name>
</gene>
<feature type="transmembrane region" description="Helical" evidence="8">
    <location>
        <begin position="12"/>
        <end position="35"/>
    </location>
</feature>
<dbReference type="AlphaFoldDB" id="A0A1D7QRR2"/>
<evidence type="ECO:0000256" key="7">
    <source>
        <dbReference type="PIRSR" id="PIRSR600715-1"/>
    </source>
</evidence>
<evidence type="ECO:0000313" key="9">
    <source>
        <dbReference type="EMBL" id="AOM81696.1"/>
    </source>
</evidence>
<reference evidence="9 10" key="1">
    <citation type="submission" date="2015-08" db="EMBL/GenBank/DDBJ databases">
        <title>The complete genome sequence of Bacillus beveridgei MLTeJB.</title>
        <authorList>
            <person name="Hanson T.E."/>
            <person name="Mesa C."/>
            <person name="Basesman S.M."/>
            <person name="Oremland R.S."/>
        </authorList>
    </citation>
    <scope>NUCLEOTIDE SEQUENCE [LARGE SCALE GENOMIC DNA]</scope>
    <source>
        <strain evidence="9 10">MLTeJB</strain>
    </source>
</reference>
<dbReference type="GO" id="GO:0071555">
    <property type="term" value="P:cell wall organization"/>
    <property type="evidence" value="ECO:0007669"/>
    <property type="project" value="TreeGrafter"/>
</dbReference>
<dbReference type="GO" id="GO:0009103">
    <property type="term" value="P:lipopolysaccharide biosynthetic process"/>
    <property type="evidence" value="ECO:0007669"/>
    <property type="project" value="TreeGrafter"/>
</dbReference>
<comment type="subcellular location">
    <subcellularLocation>
        <location evidence="1">Cell membrane</location>
        <topology evidence="1">Multi-pass membrane protein</topology>
    </subcellularLocation>
</comment>
<dbReference type="STRING" id="632773.BBEV_0302"/>
<sequence>MQAIDVPEDRKIHAYIMPRLGGLSIFTGVAAGLWYLRPPYIEEVMPFAVGACLIILVGVLDDCFNIRPLAKLTGQVAAASVVAFSGILIDSLTIPFIGFVEFQFLSIPLTIIWIVAITNAVNLIDGLDGLAAGTSIISLSSLLVVALMQDQVLAAMLAVIYIGASLGFLVFNFYPAKIFMGDSGSLFLGYSIAVISIIGLLKNLTIFTMFVPIIILAIPILDTLLAISRRMHTGIGLMTADKLHFHYRLLQMGFSHRGAVLIIYMLSGVFGFAAIVFSTNSIWLSVILGLLVLVSLQIIIEVTDYKNRRHPLMSLFRRHE</sequence>
<protein>
    <submittedName>
        <fullName evidence="9">Undecaprenyl-phosphate N-acetylglucosaminyl 1-phosphate transferase</fullName>
        <ecNumber evidence="9">2.7.8.-</ecNumber>
    </submittedName>
</protein>
<feature type="transmembrane region" description="Helical" evidence="8">
    <location>
        <begin position="186"/>
        <end position="204"/>
    </location>
</feature>
<keyword evidence="3 9" id="KW-0808">Transferase</keyword>
<dbReference type="PATRIC" id="fig|632773.3.peg.320"/>
<proteinExistence type="predicted"/>
<dbReference type="PANTHER" id="PTHR22926">
    <property type="entry name" value="PHOSPHO-N-ACETYLMURAMOYL-PENTAPEPTIDE-TRANSFERASE"/>
    <property type="match status" value="1"/>
</dbReference>
<keyword evidence="6 8" id="KW-0472">Membrane</keyword>
<keyword evidence="2" id="KW-1003">Cell membrane</keyword>
<dbReference type="InterPro" id="IPR018480">
    <property type="entry name" value="PNAcMuramoyl-5peptid_Trfase_CS"/>
</dbReference>
<evidence type="ECO:0000256" key="2">
    <source>
        <dbReference type="ARBA" id="ARBA00022475"/>
    </source>
</evidence>
<feature type="transmembrane region" description="Helical" evidence="8">
    <location>
        <begin position="130"/>
        <end position="148"/>
    </location>
</feature>
<dbReference type="KEGG" id="bbev:BBEV_0302"/>
<dbReference type="EMBL" id="CP012502">
    <property type="protein sequence ID" value="AOM81696.1"/>
    <property type="molecule type" value="Genomic_DNA"/>
</dbReference>
<feature type="transmembrane region" description="Helical" evidence="8">
    <location>
        <begin position="282"/>
        <end position="300"/>
    </location>
</feature>
<feature type="transmembrane region" description="Helical" evidence="8">
    <location>
        <begin position="154"/>
        <end position="174"/>
    </location>
</feature>
<keyword evidence="5 8" id="KW-1133">Transmembrane helix</keyword>